<sequence>MSDLHNNIKASRALSPAAAITDNTAQVSEILDTANFESNELLVIYGSIADADATFTVLLEDGDNSSLTDAASVADANLLGTESGAAPLFSDDNKVFKLGYKGSKRYIRATITPAANTGNLFMAAIWVQSAGRIPPYTTQGV</sequence>
<gene>
    <name evidence="1" type="ORF">A3F84_27720</name>
</gene>
<evidence type="ECO:0000313" key="1">
    <source>
        <dbReference type="EMBL" id="OGG44124.1"/>
    </source>
</evidence>
<evidence type="ECO:0000313" key="2">
    <source>
        <dbReference type="Proteomes" id="UP000178606"/>
    </source>
</evidence>
<name>A0A1F6C4L0_HANXR</name>
<comment type="caution">
    <text evidence="1">The sequence shown here is derived from an EMBL/GenBank/DDBJ whole genome shotgun (WGS) entry which is preliminary data.</text>
</comment>
<accession>A0A1F6C4L0</accession>
<dbReference type="Proteomes" id="UP000178606">
    <property type="component" value="Unassembled WGS sequence"/>
</dbReference>
<reference evidence="1 2" key="1">
    <citation type="journal article" date="2016" name="Nat. Commun.">
        <title>Thousands of microbial genomes shed light on interconnected biogeochemical processes in an aquifer system.</title>
        <authorList>
            <person name="Anantharaman K."/>
            <person name="Brown C.T."/>
            <person name="Hug L.A."/>
            <person name="Sharon I."/>
            <person name="Castelle C.J."/>
            <person name="Probst A.J."/>
            <person name="Thomas B.C."/>
            <person name="Singh A."/>
            <person name="Wilkins M.J."/>
            <person name="Karaoz U."/>
            <person name="Brodie E.L."/>
            <person name="Williams K.H."/>
            <person name="Hubbard S.S."/>
            <person name="Banfield J.F."/>
        </authorList>
    </citation>
    <scope>NUCLEOTIDE SEQUENCE [LARGE SCALE GENOMIC DNA]</scope>
    <source>
        <strain evidence="2">RIFCSPLOWO2_12_FULL_64_10</strain>
    </source>
</reference>
<organism evidence="1 2">
    <name type="scientific">Handelsmanbacteria sp. (strain RIFCSPLOWO2_12_FULL_64_10)</name>
    <dbReference type="NCBI Taxonomy" id="1817868"/>
    <lineage>
        <taxon>Bacteria</taxon>
        <taxon>Candidatus Handelsmaniibacteriota</taxon>
    </lineage>
</organism>
<dbReference type="EMBL" id="MFKF01000416">
    <property type="protein sequence ID" value="OGG44124.1"/>
    <property type="molecule type" value="Genomic_DNA"/>
</dbReference>
<evidence type="ECO:0008006" key="3">
    <source>
        <dbReference type="Google" id="ProtNLM"/>
    </source>
</evidence>
<protein>
    <recommendedName>
        <fullName evidence="3">PLAT domain-containing protein</fullName>
    </recommendedName>
</protein>
<proteinExistence type="predicted"/>
<dbReference type="AlphaFoldDB" id="A0A1F6C4L0"/>